<accession>A0A6C0BZU9</accession>
<name>A0A6C0BZU9_9ZZZZ</name>
<dbReference type="EMBL" id="MN739300">
    <property type="protein sequence ID" value="QHS97612.1"/>
    <property type="molecule type" value="Genomic_DNA"/>
</dbReference>
<dbReference type="InterPro" id="IPR016187">
    <property type="entry name" value="CTDL_fold"/>
</dbReference>
<dbReference type="SUPFAM" id="SSF56436">
    <property type="entry name" value="C-type lectin-like"/>
    <property type="match status" value="1"/>
</dbReference>
<dbReference type="InterPro" id="IPR016186">
    <property type="entry name" value="C-type_lectin-like/link_sf"/>
</dbReference>
<proteinExistence type="predicted"/>
<dbReference type="AlphaFoldDB" id="A0A6C0BZU9"/>
<dbReference type="Gene3D" id="3.10.100.10">
    <property type="entry name" value="Mannose-Binding Protein A, subunit A"/>
    <property type="match status" value="1"/>
</dbReference>
<sequence>MSSSSDSGEQHSSQFVLLGTYGSYRYYLNEQLKKWQQHSAIAASYQYAIAGFENDAELQAVRNMQTQWFQAPGGSLGHVWIGGRIHSGEWKWQTSYPYTPIDGSVSNNQWQAGFGPNSMYSSGVWGNSSRAQINAGSGKLIDVHKSTFARGIYKELFTPSDVTPPVLSNAALATSGISVASATANDTISLSFEASEPLQSPLVTFKVQNNPIAPNRVYYNEIANNGWTALFVVLPNDTDGDITFVIEFSDLVGNIGVPVQGGGISIDNTAPFLLIAHLSSSNAIPQLAREGDAIVLDIVASEVITQPSVSFSSNTQDLAFTYESLGSGQWRITYIISANDQEGVVVCSLTLTDERGNSREYVAPSLTGGVVVDTTPPEILNAHLNTDNNPDTIAGPGSITSVVFVVDQNIPLPVVSFFAGGVAVQNAVSYSNADTQWTASFIASSLDSSGIITYDISYPDYAGNIGSVWMGGTGSVMLDPIAPNIVSSTISSDGARQNLLYTGNQITLNMQISEVLQSLLVSFAFSGVPVTAAPVYVEDLSNQWTTSYTVNSTDAKGLLSTVVTLIDLAGNSSTSELAFQGCENLFHDTELRSTRTSVAFAFINTHPVDNFSFVREQHVVALRSFLNLEQLNASTAPILAFAYTMSQKRIRRKAVLEACFNHLLGCEEGVLLKPLTLGLELPEGKTKLIAFSPNTVIVEGHDSFPSNYAVLFAMTQDGDCVHFRSTSFPIRKAHIQYTYSATQGDMYTFEGQDAVQIFGLIPGTPCQLYGSFTAFGTTYYLSGELHSGLYEGSNIAGDPVISPLFGPMVTLQFGSENYLLFDNRDPNERLVVNVKMRIMSGENHKAAARNVGFSAQSLRMSFMKYLIIFWKDSWRCFDIDNMAWTDTPTRSKVNSISQTPLMPQPSTFYSRVVHGKKRFAQTCILSWKTSKLGSITLVVSTYPKHPGLRNGVTLRCPGVGDTNDAAGVLVACKNPTMLKLHKPFTLLSTKACVKTRQQQSTIKAKTILWPQRPLSLAEEDAKAAVISNLLRD</sequence>
<protein>
    <recommendedName>
        <fullName evidence="2">C-type lectin domain-containing protein</fullName>
    </recommendedName>
</protein>
<evidence type="ECO:0008006" key="2">
    <source>
        <dbReference type="Google" id="ProtNLM"/>
    </source>
</evidence>
<reference evidence="1" key="1">
    <citation type="journal article" date="2020" name="Nature">
        <title>Giant virus diversity and host interactions through global metagenomics.</title>
        <authorList>
            <person name="Schulz F."/>
            <person name="Roux S."/>
            <person name="Paez-Espino D."/>
            <person name="Jungbluth S."/>
            <person name="Walsh D.A."/>
            <person name="Denef V.J."/>
            <person name="McMahon K.D."/>
            <person name="Konstantinidis K.T."/>
            <person name="Eloe-Fadrosh E.A."/>
            <person name="Kyrpides N.C."/>
            <person name="Woyke T."/>
        </authorList>
    </citation>
    <scope>NUCLEOTIDE SEQUENCE</scope>
    <source>
        <strain evidence="1">GVMAG-M-3300020182-33</strain>
    </source>
</reference>
<organism evidence="1">
    <name type="scientific">viral metagenome</name>
    <dbReference type="NCBI Taxonomy" id="1070528"/>
    <lineage>
        <taxon>unclassified sequences</taxon>
        <taxon>metagenomes</taxon>
        <taxon>organismal metagenomes</taxon>
    </lineage>
</organism>
<evidence type="ECO:0000313" key="1">
    <source>
        <dbReference type="EMBL" id="QHS97612.1"/>
    </source>
</evidence>
<dbReference type="CDD" id="cd00037">
    <property type="entry name" value="CLECT"/>
    <property type="match status" value="1"/>
</dbReference>